<organism evidence="1 2">
    <name type="scientific">Nitrosomonas marina</name>
    <dbReference type="NCBI Taxonomy" id="917"/>
    <lineage>
        <taxon>Bacteria</taxon>
        <taxon>Pseudomonadati</taxon>
        <taxon>Pseudomonadota</taxon>
        <taxon>Betaproteobacteria</taxon>
        <taxon>Nitrosomonadales</taxon>
        <taxon>Nitrosomonadaceae</taxon>
        <taxon>Nitrosomonas</taxon>
    </lineage>
</organism>
<accession>A0A1H8ASV7</accession>
<sequence length="102" mass="11499">MQFTRAVICLLAVRIINESRYLSVRQFNWPMQPMPPEYLLIRTVYALLTAISNSLNAPLSILPISEASALFYDRPTHKTETANKMCLPGIICASRTITIRTG</sequence>
<evidence type="ECO:0000313" key="2">
    <source>
        <dbReference type="Proteomes" id="UP000199459"/>
    </source>
</evidence>
<protein>
    <submittedName>
        <fullName evidence="1">Uncharacterized protein</fullName>
    </submittedName>
</protein>
<dbReference type="EMBL" id="FOCP01000001">
    <property type="protein sequence ID" value="SEM72597.1"/>
    <property type="molecule type" value="Genomic_DNA"/>
</dbReference>
<reference evidence="1 2" key="1">
    <citation type="submission" date="2016-10" db="EMBL/GenBank/DDBJ databases">
        <authorList>
            <person name="de Groot N.N."/>
        </authorList>
    </citation>
    <scope>NUCLEOTIDE SEQUENCE [LARGE SCALE GENOMIC DNA]</scope>
    <source>
        <strain evidence="1 2">Nm22</strain>
    </source>
</reference>
<evidence type="ECO:0000313" key="1">
    <source>
        <dbReference type="EMBL" id="SEM72597.1"/>
    </source>
</evidence>
<gene>
    <name evidence="1" type="ORF">SAMN05216325_101268</name>
</gene>
<name>A0A1H8ASV7_9PROT</name>
<proteinExistence type="predicted"/>
<dbReference type="Proteomes" id="UP000199459">
    <property type="component" value="Unassembled WGS sequence"/>
</dbReference>
<dbReference type="AlphaFoldDB" id="A0A1H8ASV7"/>